<dbReference type="Proteomes" id="UP000277999">
    <property type="component" value="Unassembled WGS sequence"/>
</dbReference>
<proteinExistence type="predicted"/>
<dbReference type="RefSeq" id="WP_122057679.1">
    <property type="nucleotide sequence ID" value="NZ_RFAQ01000001.1"/>
</dbReference>
<comment type="caution">
    <text evidence="1">The sequence shown here is derived from an EMBL/GenBank/DDBJ whole genome shotgun (WGS) entry which is preliminary data.</text>
</comment>
<protein>
    <recommendedName>
        <fullName evidence="3">Phage head morphogenesis domain-containing protein</fullName>
    </recommendedName>
</protein>
<reference evidence="1 2" key="1">
    <citation type="submission" date="2018-10" db="EMBL/GenBank/DDBJ databases">
        <title>Genome-centric metagenomics revealed C2 chemical producing, CO utilizing Clostridium with novel acetogenic gene cluster.</title>
        <authorList>
            <person name="Kang H."/>
            <person name="Park B."/>
            <person name="Choi I.G."/>
            <person name="Chang I.S."/>
        </authorList>
    </citation>
    <scope>NUCLEOTIDE SEQUENCE [LARGE SCALE GENOMIC DNA]</scope>
    <source>
        <strain evidence="1 2">H21-9</strain>
    </source>
</reference>
<dbReference type="EMBL" id="RFAQ01000001">
    <property type="protein sequence ID" value="RMD04916.1"/>
    <property type="molecule type" value="Genomic_DNA"/>
</dbReference>
<dbReference type="AlphaFoldDB" id="A0A3M0T2Q1"/>
<name>A0A3M0T2Q1_9CLOT</name>
<evidence type="ECO:0000313" key="1">
    <source>
        <dbReference type="EMBL" id="RMD04916.1"/>
    </source>
</evidence>
<organism evidence="1 2">
    <name type="scientific">Clostridium autoethanogenum</name>
    <dbReference type="NCBI Taxonomy" id="84023"/>
    <lineage>
        <taxon>Bacteria</taxon>
        <taxon>Bacillati</taxon>
        <taxon>Bacillota</taxon>
        <taxon>Clostridia</taxon>
        <taxon>Eubacteriales</taxon>
        <taxon>Clostridiaceae</taxon>
        <taxon>Clostridium</taxon>
    </lineage>
</organism>
<evidence type="ECO:0008006" key="3">
    <source>
        <dbReference type="Google" id="ProtNLM"/>
    </source>
</evidence>
<evidence type="ECO:0000313" key="2">
    <source>
        <dbReference type="Proteomes" id="UP000277999"/>
    </source>
</evidence>
<sequence length="339" mass="38700">MSKEIDELKRIAGGYKIWALQARKKYIDLRLNNETEIRNLYIRLINEISEKLKQEGTSQIRQRQLEILAEILIEQQNKLEGQLVIIFKKYVKANAKAATGYAKAIDISAVRKANVSKLTISKVTDLHYQANLRAIETCWARSEKGLYLSDRIWSKSKKYRKEINEIIQDAVAEGQDCVKTAKMLEKYVKTGAETLAKDYPGMMKRMKGRVPDDLCYEALRLARTEMTSAYGEATIQSAMVSPSCDSVKFILSGSHPHYDKCDHICGVDTYGLGIGVYPVDKAPSYPFHPNCLCITLTVNEDPEDFVDKLKRWDRNPGSEPGLESWYQNVYKKSSMYINK</sequence>
<accession>A0A3M0T2Q1</accession>
<gene>
    <name evidence="1" type="ORF">D9O40_00775</name>
</gene>